<dbReference type="Gene3D" id="3.40.50.150">
    <property type="entry name" value="Vaccinia Virus protein VP39"/>
    <property type="match status" value="1"/>
</dbReference>
<dbReference type="Proteomes" id="UP000515550">
    <property type="component" value="Chromosome PVBDA_14"/>
</dbReference>
<dbReference type="EMBL" id="LR865392">
    <property type="protein sequence ID" value="CAD2104535.1"/>
    <property type="molecule type" value="Genomic_DNA"/>
</dbReference>
<feature type="domain" description="Protein arginine N-methyltransferase" evidence="6">
    <location>
        <begin position="658"/>
        <end position="846"/>
    </location>
</feature>
<accession>A0A6V7SXP5</accession>
<dbReference type="PROSITE" id="PS51678">
    <property type="entry name" value="SAM_MT_PRMT"/>
    <property type="match status" value="1"/>
</dbReference>
<dbReference type="Gene3D" id="2.70.160.11">
    <property type="entry name" value="Hnrnp arginine n-methyltransferase1"/>
    <property type="match status" value="1"/>
</dbReference>
<evidence type="ECO:0000313" key="8">
    <source>
        <dbReference type="Proteomes" id="UP000515550"/>
    </source>
</evidence>
<proteinExistence type="predicted"/>
<keyword evidence="3 4" id="KW-0949">S-adenosyl-L-methionine</keyword>
<dbReference type="InterPro" id="IPR029063">
    <property type="entry name" value="SAM-dependent_MTases_sf"/>
</dbReference>
<evidence type="ECO:0000256" key="3">
    <source>
        <dbReference type="ARBA" id="ARBA00022691"/>
    </source>
</evidence>
<dbReference type="Pfam" id="PF22528">
    <property type="entry name" value="PRMT_C"/>
    <property type="match status" value="1"/>
</dbReference>
<dbReference type="GO" id="GO:0005634">
    <property type="term" value="C:nucleus"/>
    <property type="evidence" value="ECO:0007669"/>
    <property type="project" value="TreeGrafter"/>
</dbReference>
<dbReference type="InterPro" id="IPR055135">
    <property type="entry name" value="PRMT_dom"/>
</dbReference>
<evidence type="ECO:0000259" key="6">
    <source>
        <dbReference type="Pfam" id="PF22528"/>
    </source>
</evidence>
<keyword evidence="1 4" id="KW-0489">Methyltransferase</keyword>
<evidence type="ECO:0000256" key="2">
    <source>
        <dbReference type="ARBA" id="ARBA00022679"/>
    </source>
</evidence>
<dbReference type="GO" id="GO:0032259">
    <property type="term" value="P:methylation"/>
    <property type="evidence" value="ECO:0007669"/>
    <property type="project" value="UniProtKB-KW"/>
</dbReference>
<reference evidence="7 8" key="1">
    <citation type="submission" date="2020-08" db="EMBL/GenBank/DDBJ databases">
        <authorList>
            <person name="Ramaprasad A."/>
        </authorList>
    </citation>
    <scope>NUCLEOTIDE SEQUENCE [LARGE SCALE GENOMIC DNA]</scope>
</reference>
<protein>
    <submittedName>
        <fullName evidence="7">Histone-arginine methyltransferase CARM1, putative</fullName>
    </submittedName>
</protein>
<dbReference type="GO" id="GO:0042054">
    <property type="term" value="F:histone methyltransferase activity"/>
    <property type="evidence" value="ECO:0007669"/>
    <property type="project" value="TreeGrafter"/>
</dbReference>
<evidence type="ECO:0000256" key="4">
    <source>
        <dbReference type="PROSITE-ProRule" id="PRU01015"/>
    </source>
</evidence>
<dbReference type="CDD" id="cd02440">
    <property type="entry name" value="AdoMet_MTases"/>
    <property type="match status" value="1"/>
</dbReference>
<dbReference type="PANTHER" id="PTHR11006:SF53">
    <property type="entry name" value="PROTEIN ARGININE N-METHYLTRANSFERASE 3"/>
    <property type="match status" value="1"/>
</dbReference>
<dbReference type="VEuPathDB" id="PlasmoDB:PVBDA_1402850"/>
<evidence type="ECO:0000256" key="1">
    <source>
        <dbReference type="ARBA" id="ARBA00022603"/>
    </source>
</evidence>
<feature type="region of interest" description="Disordered" evidence="5">
    <location>
        <begin position="454"/>
        <end position="481"/>
    </location>
</feature>
<evidence type="ECO:0000256" key="5">
    <source>
        <dbReference type="SAM" id="MobiDB-lite"/>
    </source>
</evidence>
<keyword evidence="2 4" id="KW-0808">Transferase</keyword>
<name>A0A6V7SXP5_PLAVN</name>
<dbReference type="AlphaFoldDB" id="A0A6V7SXP5"/>
<dbReference type="InterPro" id="IPR025799">
    <property type="entry name" value="Arg_MeTrfase"/>
</dbReference>
<gene>
    <name evidence="7" type="ORF">PVBDA_1402850</name>
</gene>
<dbReference type="FunFam" id="3.40.50.150:FF:000278">
    <property type="entry name" value="Coactivator-associated arginine methyltransferase 1"/>
    <property type="match status" value="1"/>
</dbReference>
<sequence length="865" mass="101298">MREENIEIQEITEKIDNIIATANDDSQNKRKDEFVDDEYAYSLCDNYKSKKTRNVVIYLLSKDINVLYFKDEYKNIILINFLRWCQLNNLNVKKYHDIFLKHDISLLIQNNETYLNFFLKPIINNDRLLWDINADIFNNFNLQFDIMPQSKNEKDDSINTIYNNAPLVYDQTLKLKLNEFIVNSSDDDSYFSSDDTNSVYAYSDKCESLDPDDMLDDYKKNKNLDLKSVSMNNYNNVDKKNEVYITPLPDKLSTIDNGIANNSEEGNKNISSNFIIGSNNMQYSNFSAMKKNANNIKKGILSSMNNININHLVNTIVNKDEDEICDNIYNETNDTNELVDKFVSTFENKNEQVKSLCKKINSMEKIIKHLINEIIKRDIIINREQSIETKNEHIEDNRIFDKNVLDNTKYYGINKIMENNNTKVGQKINSSRNYNSSDQSHMCSDEDYEMCSNVANHPGTDDENRNENNNNNNNNKTKSTDDYYFDSYNHTSIHRTMILDKVRTNSYYEFITKNKEIFKDKIVLDIGCGSSIISLFCSDYAKIIVGIDNAEKILNKAQKIIKDNHAKNIYLFQGKLEDHDIYIDKEEKNIYYINKSENIENYKKTNNITSELIILKFDIIISEWMGYFLFYECMINTIIYAKYKYLKEDGYIFPNIVHLYLAGYNDSDYINNNFLIWDKPMYNKNFSQLKPNSKQFVQTAKIVNADKNNISTDIVKFATINMYTFNKNDHLYVNSNFKIKINPDKMVTTLCFYFDCEFHMLSYSESMKSSYEINNMSKSGNAVTLSTSILSEKTHWKQTLLHIYFPNYNIANIITNNNNDDNYLSGNIYISQTSKKSRNVNILLDIDKNKNINVNESCNCYYSID</sequence>
<dbReference type="GO" id="GO:0016274">
    <property type="term" value="F:protein-arginine N-methyltransferase activity"/>
    <property type="evidence" value="ECO:0007669"/>
    <property type="project" value="InterPro"/>
</dbReference>
<evidence type="ECO:0000313" key="7">
    <source>
        <dbReference type="EMBL" id="CAD2104535.1"/>
    </source>
</evidence>
<dbReference type="SUPFAM" id="SSF53335">
    <property type="entry name" value="S-adenosyl-L-methionine-dependent methyltransferases"/>
    <property type="match status" value="1"/>
</dbReference>
<dbReference type="PANTHER" id="PTHR11006">
    <property type="entry name" value="PROTEIN ARGININE N-METHYLTRANSFERASE"/>
    <property type="match status" value="1"/>
</dbReference>
<organism evidence="7 8">
    <name type="scientific">Plasmodium vinckei brucechwatti</name>
    <dbReference type="NCBI Taxonomy" id="119398"/>
    <lineage>
        <taxon>Eukaryota</taxon>
        <taxon>Sar</taxon>
        <taxon>Alveolata</taxon>
        <taxon>Apicomplexa</taxon>
        <taxon>Aconoidasida</taxon>
        <taxon>Haemosporida</taxon>
        <taxon>Plasmodiidae</taxon>
        <taxon>Plasmodium</taxon>
        <taxon>Plasmodium (Vinckeia)</taxon>
    </lineage>
</organism>